<evidence type="ECO:0000256" key="7">
    <source>
        <dbReference type="ARBA" id="ARBA00022989"/>
    </source>
</evidence>
<keyword evidence="6 9" id="KW-0812">Transmembrane</keyword>
<feature type="transmembrane region" description="Helical" evidence="9">
    <location>
        <begin position="38"/>
        <end position="60"/>
    </location>
</feature>
<protein>
    <submittedName>
        <fullName evidence="11">PTS galactitol transporter subunit IIC</fullName>
    </submittedName>
</protein>
<comment type="subcellular location">
    <subcellularLocation>
        <location evidence="1">Cell membrane</location>
        <topology evidence="1">Multi-pass membrane protein</topology>
    </subcellularLocation>
</comment>
<feature type="transmembrane region" description="Helical" evidence="9">
    <location>
        <begin position="247"/>
        <end position="274"/>
    </location>
</feature>
<feature type="domain" description="PTS EIIC type-2" evidence="10">
    <location>
        <begin position="8"/>
        <end position="436"/>
    </location>
</feature>
<keyword evidence="8 9" id="KW-0472">Membrane</keyword>
<feature type="transmembrane region" description="Helical" evidence="9">
    <location>
        <begin position="178"/>
        <end position="199"/>
    </location>
</feature>
<keyword evidence="3" id="KW-1003">Cell membrane</keyword>
<dbReference type="InterPro" id="IPR004703">
    <property type="entry name" value="PTS_sugar-sp_permease"/>
</dbReference>
<dbReference type="InterPro" id="IPR013853">
    <property type="entry name" value="EIIC-GAT"/>
</dbReference>
<evidence type="ECO:0000259" key="10">
    <source>
        <dbReference type="PROSITE" id="PS51104"/>
    </source>
</evidence>
<dbReference type="Pfam" id="PF03611">
    <property type="entry name" value="EIIC-GAT"/>
    <property type="match status" value="1"/>
</dbReference>
<evidence type="ECO:0000256" key="4">
    <source>
        <dbReference type="ARBA" id="ARBA00022597"/>
    </source>
</evidence>
<keyword evidence="12" id="KW-1185">Reference proteome</keyword>
<keyword evidence="2" id="KW-0813">Transport</keyword>
<dbReference type="Proteomes" id="UP000179524">
    <property type="component" value="Unassembled WGS sequence"/>
</dbReference>
<feature type="transmembrane region" description="Helical" evidence="9">
    <location>
        <begin position="220"/>
        <end position="241"/>
    </location>
</feature>
<evidence type="ECO:0000256" key="5">
    <source>
        <dbReference type="ARBA" id="ARBA00022683"/>
    </source>
</evidence>
<dbReference type="EMBL" id="MLQR01000043">
    <property type="protein sequence ID" value="OIJ11189.1"/>
    <property type="molecule type" value="Genomic_DNA"/>
</dbReference>
<dbReference type="RefSeq" id="WP_071310653.1">
    <property type="nucleotide sequence ID" value="NZ_MLQR01000043.1"/>
</dbReference>
<evidence type="ECO:0000256" key="9">
    <source>
        <dbReference type="SAM" id="Phobius"/>
    </source>
</evidence>
<feature type="transmembrane region" description="Helical" evidence="9">
    <location>
        <begin position="420"/>
        <end position="437"/>
    </location>
</feature>
<dbReference type="PANTHER" id="PTHR37324:SF2">
    <property type="entry name" value="PTS SYSTEM GALACTITOL-SPECIFIC EIIC COMPONENT"/>
    <property type="match status" value="1"/>
</dbReference>
<dbReference type="OrthoDB" id="9787936at2"/>
<dbReference type="GO" id="GO:0009401">
    <property type="term" value="P:phosphoenolpyruvate-dependent sugar phosphotransferase system"/>
    <property type="evidence" value="ECO:0007669"/>
    <property type="project" value="UniProtKB-KW"/>
</dbReference>
<feature type="transmembrane region" description="Helical" evidence="9">
    <location>
        <begin position="329"/>
        <end position="348"/>
    </location>
</feature>
<dbReference type="PIRSF" id="PIRSF006304">
    <property type="entry name" value="GatC"/>
    <property type="match status" value="1"/>
</dbReference>
<comment type="caution">
    <text evidence="11">The sequence shown here is derived from an EMBL/GenBank/DDBJ whole genome shotgun (WGS) entry which is preliminary data.</text>
</comment>
<feature type="transmembrane region" description="Helical" evidence="9">
    <location>
        <begin position="355"/>
        <end position="374"/>
    </location>
</feature>
<dbReference type="PROSITE" id="PS51104">
    <property type="entry name" value="PTS_EIIC_TYPE_2"/>
    <property type="match status" value="1"/>
</dbReference>
<dbReference type="PANTHER" id="PTHR37324">
    <property type="entry name" value="PTS SYSTEM GALACTITOL-SPECIFIC EIIC COMPONENT"/>
    <property type="match status" value="1"/>
</dbReference>
<evidence type="ECO:0000313" key="11">
    <source>
        <dbReference type="EMBL" id="OIJ11189.1"/>
    </source>
</evidence>
<keyword evidence="5" id="KW-0598">Phosphotransferase system</keyword>
<evidence type="ECO:0000256" key="1">
    <source>
        <dbReference type="ARBA" id="ARBA00004651"/>
    </source>
</evidence>
<feature type="transmembrane region" description="Helical" evidence="9">
    <location>
        <begin position="136"/>
        <end position="158"/>
    </location>
</feature>
<dbReference type="GO" id="GO:0015577">
    <property type="term" value="F:galactitol transmembrane transporter activity"/>
    <property type="evidence" value="ECO:0007669"/>
    <property type="project" value="InterPro"/>
</dbReference>
<dbReference type="AlphaFoldDB" id="A0A1S2LF90"/>
<feature type="transmembrane region" description="Helical" evidence="9">
    <location>
        <begin position="93"/>
        <end position="115"/>
    </location>
</feature>
<evidence type="ECO:0000256" key="6">
    <source>
        <dbReference type="ARBA" id="ARBA00022692"/>
    </source>
</evidence>
<evidence type="ECO:0000256" key="8">
    <source>
        <dbReference type="ARBA" id="ARBA00023136"/>
    </source>
</evidence>
<evidence type="ECO:0000313" key="12">
    <source>
        <dbReference type="Proteomes" id="UP000179524"/>
    </source>
</evidence>
<organism evidence="11 12">
    <name type="scientific">Anaerobacillus alkalilacustris</name>
    <dbReference type="NCBI Taxonomy" id="393763"/>
    <lineage>
        <taxon>Bacteria</taxon>
        <taxon>Bacillati</taxon>
        <taxon>Bacillota</taxon>
        <taxon>Bacilli</taxon>
        <taxon>Bacillales</taxon>
        <taxon>Bacillaceae</taxon>
        <taxon>Anaerobacillus</taxon>
    </lineage>
</organism>
<keyword evidence="4" id="KW-0762">Sugar transport</keyword>
<gene>
    <name evidence="11" type="ORF">BKP37_16170</name>
</gene>
<keyword evidence="7 9" id="KW-1133">Transmembrane helix</keyword>
<accession>A0A1S2LF90</accession>
<reference evidence="11 12" key="1">
    <citation type="submission" date="2016-10" db="EMBL/GenBank/DDBJ databases">
        <title>Draft genome sequences of four alkaliphilic bacteria belonging to the Anaerobacillus genus.</title>
        <authorList>
            <person name="Bassil N.M."/>
            <person name="Lloyd J.R."/>
        </authorList>
    </citation>
    <scope>NUCLEOTIDE SEQUENCE [LARGE SCALE GENOMIC DNA]</scope>
    <source>
        <strain evidence="11 12">DSM 18345</strain>
    </source>
</reference>
<feature type="transmembrane region" description="Helical" evidence="9">
    <location>
        <begin position="12"/>
        <end position="31"/>
    </location>
</feature>
<dbReference type="GO" id="GO:0005886">
    <property type="term" value="C:plasma membrane"/>
    <property type="evidence" value="ECO:0007669"/>
    <property type="project" value="UniProtKB-SubCell"/>
</dbReference>
<feature type="transmembrane region" description="Helical" evidence="9">
    <location>
        <begin position="295"/>
        <end position="323"/>
    </location>
</feature>
<evidence type="ECO:0000256" key="2">
    <source>
        <dbReference type="ARBA" id="ARBA00022448"/>
    </source>
</evidence>
<sequence length="455" mass="49751">MEALQSIFDYILGFGAAVFVPLILIIVGLIARMKFKDAFSSGLTLGLAFVGMGLVIGFMMDAMGPAARQFVDNTGIELTAIDGGWTSLATLAWAWPLAFFMFPIQIGINAIMLLINKTNTLNVDLWNVWGKILTAVLVIGVSGSVTLAFIVASLQIIIELKVADVNQKQIGELTQIPGVTSTHSMTLFGVFLYPLNRLLDFVRGLDRKIDADWLKEKIGIFAENHVMGFIIGILLGVTAKYNIQEILILGVQAAAALTLFPMVAKLFMQALAPLSDAISEFMRKRFEGKELHIGLDWPIMAGCNEVWVTCIVLVPFTLMFAAFLPGNNVLPFAGIINLSFAVAALIVTGGNLLRMIILGIVTTPVFLYVATYFAPTITKLANDTGAITVPAGQLLSWSTLEYPVFRYVFANAANVVNGQFWGLVVAIIWMGLFVWYYQGMKKRSEMIEKNADKIA</sequence>
<name>A0A1S2LF90_9BACI</name>
<proteinExistence type="predicted"/>
<dbReference type="InterPro" id="IPR013014">
    <property type="entry name" value="PTS_EIIC_2"/>
</dbReference>
<evidence type="ECO:0000256" key="3">
    <source>
        <dbReference type="ARBA" id="ARBA00022475"/>
    </source>
</evidence>